<keyword evidence="2" id="KW-0732">Signal</keyword>
<dbReference type="GO" id="GO:0043531">
    <property type="term" value="F:ADP binding"/>
    <property type="evidence" value="ECO:0007669"/>
    <property type="project" value="InterPro"/>
</dbReference>
<accession>A0A1L9Q2B5</accession>
<dbReference type="PANTHER" id="PTHR46082:SF6">
    <property type="entry name" value="AAA+ ATPASE DOMAIN-CONTAINING PROTEIN-RELATED"/>
    <property type="match status" value="1"/>
</dbReference>
<dbReference type="Pfam" id="PF13374">
    <property type="entry name" value="TPR_10"/>
    <property type="match status" value="2"/>
</dbReference>
<dbReference type="Pfam" id="PF13424">
    <property type="entry name" value="TPR_12"/>
    <property type="match status" value="2"/>
</dbReference>
<evidence type="ECO:0000313" key="5">
    <source>
        <dbReference type="EMBL" id="OJJ07910.1"/>
    </source>
</evidence>
<dbReference type="EMBL" id="KV878138">
    <property type="protein sequence ID" value="OJJ07910.1"/>
    <property type="molecule type" value="Genomic_DNA"/>
</dbReference>
<dbReference type="Proteomes" id="UP000184073">
    <property type="component" value="Unassembled WGS sequence"/>
</dbReference>
<feature type="domain" description="NB-ARC" evidence="3">
    <location>
        <begin position="359"/>
        <end position="518"/>
    </location>
</feature>
<dbReference type="RefSeq" id="XP_040673672.1">
    <property type="nucleotide sequence ID" value="XM_040807873.1"/>
</dbReference>
<evidence type="ECO:0000259" key="3">
    <source>
        <dbReference type="Pfam" id="PF00931"/>
    </source>
</evidence>
<dbReference type="PANTHER" id="PTHR46082">
    <property type="entry name" value="ATP/GTP-BINDING PROTEIN-RELATED"/>
    <property type="match status" value="1"/>
</dbReference>
<protein>
    <recommendedName>
        <fullName evidence="7">Nucleoside phosphorylase domain-containing protein</fullName>
    </recommendedName>
</protein>
<dbReference type="Gene3D" id="3.40.50.300">
    <property type="entry name" value="P-loop containing nucleotide triphosphate hydrolases"/>
    <property type="match status" value="1"/>
</dbReference>
<sequence>MRPTSRTEFAIAIICALTLEADAVEALFDDPYDRLSRYYSKHPSDSNTYINGRIGKHNVVLSYMPGMGKGSAASVAANLRVSYPEVRLALVVGICGGAPSPPEYPDIFLGDVIISNSVIEYDFGKQYPDGFKRKTDVLDTLGRPDQEIRGFLKALDARRTRMEYQERILHHLHALQQKDGLWRNPQIDDLLFKSSYVHKHYEKTSACVCDGYSICEAAPDTSCADIGCKDSEVRRRRSEAGISMHIGRVASADTVMKSAQHRDEITKRERTVAFEMEGAGVWDNIPCIIIKGVCDYADSHKDKSWQKYAAATGASAAKAFLEDWRPTQQEDTSKARHLMIPFGRNPRFVGRQDELLELEKLMSMPDGPKRLAITGLGGVGKTQVALELVYRVRDREPHCSIFWIPCISYEAVEQSFTAIAETVEGENRKPADVKQWFKTYFSQTDSDWLLIFDNADDIEMWMKGDNSTPPLTDFIPFNNKGHVIFTTRNGELAVDLASSDVVHIHALDKTSGMEFLDKSLRKDVDRDYQAMLSLLQQLTFLPLALSQAVAYINKKHISISDYSTLLVKQEKDVVDLLSKDFGDSHRYKDVQNPVAKTWLISFTQIQSLHPLAAEYLYLMACVHPQDIPRTFLAPKFNIEMVDALGLLSAFSFIALQPGNVSLQSENCFITLHRLVHLATRNWMRMEGRLPAYISKAADRVEEGLHMDQHWREYVPHAVHLLSGPVLRKNQARYRDFLENVMRCFVDDGGYGEARKLLVLYANAGYYEAGTLALRILRMRNAISGPDRHPEAVCLLHDLASLYLAKGRLGEAERVGVIALKVRMDLLGPEHPDTLCTLDTLARIYRQQGQRKKAEEVDVLVLEARKNPPRPQNFGTLDILEGRVAGREETERLHIQVMEIRKRVLGSEHPLTLMVMASLARKYFARGQWKEAENVALQAMEGQRQALGAGHPETIESMQTLALVYAWQGRLQEARELQATVMEEAGRMVDQENPHSLLIMLKIAIIWKNIGKVEEAKGLMEKCTELGRRMLGPDHPCTMESSNELRRWASKDQGG</sequence>
<feature type="domain" description="Nucleoside phosphorylase" evidence="4">
    <location>
        <begin position="11"/>
        <end position="130"/>
    </location>
</feature>
<dbReference type="STRING" id="1036611.A0A1L9Q2B5"/>
<dbReference type="InterPro" id="IPR027417">
    <property type="entry name" value="P-loop_NTPase"/>
</dbReference>
<keyword evidence="6" id="KW-1185">Reference proteome</keyword>
<feature type="chain" id="PRO_5012159971" description="Nucleoside phosphorylase domain-containing protein" evidence="2">
    <location>
        <begin position="24"/>
        <end position="1054"/>
    </location>
</feature>
<dbReference type="SUPFAM" id="SSF53167">
    <property type="entry name" value="Purine and uridine phosphorylases"/>
    <property type="match status" value="1"/>
</dbReference>
<evidence type="ECO:0000313" key="6">
    <source>
        <dbReference type="Proteomes" id="UP000184073"/>
    </source>
</evidence>
<reference evidence="6" key="1">
    <citation type="journal article" date="2017" name="Genome Biol.">
        <title>Comparative genomics reveals high biological diversity and specific adaptations in the industrially and medically important fungal genus Aspergillus.</title>
        <authorList>
            <person name="de Vries R.P."/>
            <person name="Riley R."/>
            <person name="Wiebenga A."/>
            <person name="Aguilar-Osorio G."/>
            <person name="Amillis S."/>
            <person name="Uchima C.A."/>
            <person name="Anderluh G."/>
            <person name="Asadollahi M."/>
            <person name="Askin M."/>
            <person name="Barry K."/>
            <person name="Battaglia E."/>
            <person name="Bayram O."/>
            <person name="Benocci T."/>
            <person name="Braus-Stromeyer S.A."/>
            <person name="Caldana C."/>
            <person name="Canovas D."/>
            <person name="Cerqueira G.C."/>
            <person name="Chen F."/>
            <person name="Chen W."/>
            <person name="Choi C."/>
            <person name="Clum A."/>
            <person name="Dos Santos R.A."/>
            <person name="Damasio A.R."/>
            <person name="Diallinas G."/>
            <person name="Emri T."/>
            <person name="Fekete E."/>
            <person name="Flipphi M."/>
            <person name="Freyberg S."/>
            <person name="Gallo A."/>
            <person name="Gournas C."/>
            <person name="Habgood R."/>
            <person name="Hainaut M."/>
            <person name="Harispe M.L."/>
            <person name="Henrissat B."/>
            <person name="Hilden K.S."/>
            <person name="Hope R."/>
            <person name="Hossain A."/>
            <person name="Karabika E."/>
            <person name="Karaffa L."/>
            <person name="Karanyi Z."/>
            <person name="Krasevec N."/>
            <person name="Kuo A."/>
            <person name="Kusch H."/>
            <person name="LaButti K."/>
            <person name="Lagendijk E.L."/>
            <person name="Lapidus A."/>
            <person name="Levasseur A."/>
            <person name="Lindquist E."/>
            <person name="Lipzen A."/>
            <person name="Logrieco A.F."/>
            <person name="MacCabe A."/>
            <person name="Maekelae M.R."/>
            <person name="Malavazi I."/>
            <person name="Melin P."/>
            <person name="Meyer V."/>
            <person name="Mielnichuk N."/>
            <person name="Miskei M."/>
            <person name="Molnar A.P."/>
            <person name="Mule G."/>
            <person name="Ngan C.Y."/>
            <person name="Orejas M."/>
            <person name="Orosz E."/>
            <person name="Ouedraogo J.P."/>
            <person name="Overkamp K.M."/>
            <person name="Park H.-S."/>
            <person name="Perrone G."/>
            <person name="Piumi F."/>
            <person name="Punt P.J."/>
            <person name="Ram A.F."/>
            <person name="Ramon A."/>
            <person name="Rauscher S."/>
            <person name="Record E."/>
            <person name="Riano-Pachon D.M."/>
            <person name="Robert V."/>
            <person name="Roehrig J."/>
            <person name="Ruller R."/>
            <person name="Salamov A."/>
            <person name="Salih N.S."/>
            <person name="Samson R.A."/>
            <person name="Sandor E."/>
            <person name="Sanguinetti M."/>
            <person name="Schuetze T."/>
            <person name="Sepcic K."/>
            <person name="Shelest E."/>
            <person name="Sherlock G."/>
            <person name="Sophianopoulou V."/>
            <person name="Squina F.M."/>
            <person name="Sun H."/>
            <person name="Susca A."/>
            <person name="Todd R.B."/>
            <person name="Tsang A."/>
            <person name="Unkles S.E."/>
            <person name="van de Wiele N."/>
            <person name="van Rossen-Uffink D."/>
            <person name="Oliveira J.V."/>
            <person name="Vesth T.C."/>
            <person name="Visser J."/>
            <person name="Yu J.-H."/>
            <person name="Zhou M."/>
            <person name="Andersen M.R."/>
            <person name="Archer D.B."/>
            <person name="Baker S.E."/>
            <person name="Benoit I."/>
            <person name="Brakhage A.A."/>
            <person name="Braus G.H."/>
            <person name="Fischer R."/>
            <person name="Frisvad J.C."/>
            <person name="Goldman G.H."/>
            <person name="Houbraken J."/>
            <person name="Oakley B."/>
            <person name="Pocsi I."/>
            <person name="Scazzocchio C."/>
            <person name="Seiboth B."/>
            <person name="vanKuyk P.A."/>
            <person name="Wortman J."/>
            <person name="Dyer P.S."/>
            <person name="Grigoriev I.V."/>
        </authorList>
    </citation>
    <scope>NUCLEOTIDE SEQUENCE [LARGE SCALE GENOMIC DNA]</scope>
    <source>
        <strain evidence="6">CBS 583.65</strain>
    </source>
</reference>
<dbReference type="AlphaFoldDB" id="A0A1L9Q2B5"/>
<gene>
    <name evidence="5" type="ORF">ASPVEDRAFT_142815</name>
</gene>
<dbReference type="InterPro" id="IPR011990">
    <property type="entry name" value="TPR-like_helical_dom_sf"/>
</dbReference>
<evidence type="ECO:0008006" key="7">
    <source>
        <dbReference type="Google" id="ProtNLM"/>
    </source>
</evidence>
<name>A0A1L9Q2B5_ASPVE</name>
<dbReference type="Gene3D" id="3.40.50.1580">
    <property type="entry name" value="Nucleoside phosphorylase domain"/>
    <property type="match status" value="1"/>
</dbReference>
<proteinExistence type="predicted"/>
<dbReference type="OrthoDB" id="1577640at2759"/>
<feature type="region of interest" description="Disordered" evidence="1">
    <location>
        <begin position="1033"/>
        <end position="1054"/>
    </location>
</feature>
<dbReference type="GO" id="GO:0009116">
    <property type="term" value="P:nucleoside metabolic process"/>
    <property type="evidence" value="ECO:0007669"/>
    <property type="project" value="InterPro"/>
</dbReference>
<dbReference type="InterPro" id="IPR000845">
    <property type="entry name" value="Nucleoside_phosphorylase_d"/>
</dbReference>
<dbReference type="SUPFAM" id="SSF52540">
    <property type="entry name" value="P-loop containing nucleoside triphosphate hydrolases"/>
    <property type="match status" value="1"/>
</dbReference>
<dbReference type="InterPro" id="IPR002182">
    <property type="entry name" value="NB-ARC"/>
</dbReference>
<dbReference type="InterPro" id="IPR035994">
    <property type="entry name" value="Nucleoside_phosphorylase_sf"/>
</dbReference>
<organism evidence="5 6">
    <name type="scientific">Aspergillus versicolor CBS 583.65</name>
    <dbReference type="NCBI Taxonomy" id="1036611"/>
    <lineage>
        <taxon>Eukaryota</taxon>
        <taxon>Fungi</taxon>
        <taxon>Dikarya</taxon>
        <taxon>Ascomycota</taxon>
        <taxon>Pezizomycotina</taxon>
        <taxon>Eurotiomycetes</taxon>
        <taxon>Eurotiomycetidae</taxon>
        <taxon>Eurotiales</taxon>
        <taxon>Aspergillaceae</taxon>
        <taxon>Aspergillus</taxon>
        <taxon>Aspergillus subgen. Nidulantes</taxon>
    </lineage>
</organism>
<dbReference type="GO" id="GO:0003824">
    <property type="term" value="F:catalytic activity"/>
    <property type="evidence" value="ECO:0007669"/>
    <property type="project" value="InterPro"/>
</dbReference>
<dbReference type="GeneID" id="63723384"/>
<evidence type="ECO:0000256" key="2">
    <source>
        <dbReference type="SAM" id="SignalP"/>
    </source>
</evidence>
<dbReference type="Gene3D" id="1.25.40.10">
    <property type="entry name" value="Tetratricopeptide repeat domain"/>
    <property type="match status" value="2"/>
</dbReference>
<evidence type="ECO:0000259" key="4">
    <source>
        <dbReference type="Pfam" id="PF01048"/>
    </source>
</evidence>
<dbReference type="InterPro" id="IPR053137">
    <property type="entry name" value="NLR-like"/>
</dbReference>
<feature type="compositionally biased region" description="Basic and acidic residues" evidence="1">
    <location>
        <begin position="1042"/>
        <end position="1054"/>
    </location>
</feature>
<dbReference type="Pfam" id="PF00931">
    <property type="entry name" value="NB-ARC"/>
    <property type="match status" value="1"/>
</dbReference>
<dbReference type="SUPFAM" id="SSF48452">
    <property type="entry name" value="TPR-like"/>
    <property type="match status" value="2"/>
</dbReference>
<evidence type="ECO:0000256" key="1">
    <source>
        <dbReference type="SAM" id="MobiDB-lite"/>
    </source>
</evidence>
<dbReference type="VEuPathDB" id="FungiDB:ASPVEDRAFT_142815"/>
<feature type="signal peptide" evidence="2">
    <location>
        <begin position="1"/>
        <end position="23"/>
    </location>
</feature>
<dbReference type="Pfam" id="PF01048">
    <property type="entry name" value="PNP_UDP_1"/>
    <property type="match status" value="1"/>
</dbReference>